<protein>
    <submittedName>
        <fullName evidence="3">DUF1510 family protein</fullName>
    </submittedName>
</protein>
<keyword evidence="1" id="KW-0812">Transmembrane</keyword>
<dbReference type="InterPro" id="IPR009988">
    <property type="entry name" value="DUF1510"/>
</dbReference>
<feature type="transmembrane region" description="Helical" evidence="1">
    <location>
        <begin position="6"/>
        <end position="24"/>
    </location>
</feature>
<organism evidence="3 4">
    <name type="scientific">Vagococcus hydrophili</name>
    <dbReference type="NCBI Taxonomy" id="2714947"/>
    <lineage>
        <taxon>Bacteria</taxon>
        <taxon>Bacillati</taxon>
        <taxon>Bacillota</taxon>
        <taxon>Bacilli</taxon>
        <taxon>Lactobacillales</taxon>
        <taxon>Enterococcaceae</taxon>
        <taxon>Vagococcus</taxon>
    </lineage>
</organism>
<dbReference type="AlphaFoldDB" id="A0A6G8AWE6"/>
<feature type="domain" description="DUF1510" evidence="2">
    <location>
        <begin position="82"/>
        <end position="172"/>
    </location>
</feature>
<dbReference type="EMBL" id="CP049887">
    <property type="protein sequence ID" value="QIL49316.1"/>
    <property type="molecule type" value="Genomic_DNA"/>
</dbReference>
<proteinExistence type="predicted"/>
<evidence type="ECO:0000259" key="2">
    <source>
        <dbReference type="Pfam" id="PF07423"/>
    </source>
</evidence>
<dbReference type="Proteomes" id="UP000501747">
    <property type="component" value="Chromosome"/>
</dbReference>
<keyword evidence="1" id="KW-0472">Membrane</keyword>
<keyword evidence="4" id="KW-1185">Reference proteome</keyword>
<gene>
    <name evidence="3" type="ORF">G7082_12845</name>
</gene>
<evidence type="ECO:0000256" key="1">
    <source>
        <dbReference type="SAM" id="Phobius"/>
    </source>
</evidence>
<accession>A0A6G8AWE6</accession>
<dbReference type="RefSeq" id="WP_166035508.1">
    <property type="nucleotide sequence ID" value="NZ_CP049887.1"/>
</dbReference>
<sequence>MKDKKNRKLVICSIITLLILFIFIPKKDKEEVKKEIGGPKVTLVEEKVTKEKTKQKEYPDVEKKNPITIQESKDANVEKAWKNSEWKTIKTAQTGTHYANFDDNSIDRKEIKLAFSEALNLAPENIEEWWLDGPNSSDIYGFLSNKKTNEAYKVHLHWIDNTGWQPSLVEKLHTLPTSFN</sequence>
<name>A0A6G8AWE6_9ENTE</name>
<evidence type="ECO:0000313" key="3">
    <source>
        <dbReference type="EMBL" id="QIL49316.1"/>
    </source>
</evidence>
<dbReference type="KEGG" id="vhy:G7082_12845"/>
<keyword evidence="1" id="KW-1133">Transmembrane helix</keyword>
<dbReference type="Pfam" id="PF07423">
    <property type="entry name" value="DUF1510"/>
    <property type="match status" value="1"/>
</dbReference>
<evidence type="ECO:0000313" key="4">
    <source>
        <dbReference type="Proteomes" id="UP000501747"/>
    </source>
</evidence>
<reference evidence="3 4" key="1">
    <citation type="submission" date="2020-03" db="EMBL/GenBank/DDBJ databases">
        <title>Vagococcus sp. nov., isolated from beetles.</title>
        <authorList>
            <person name="Hyun D.-W."/>
            <person name="Bae J.-W."/>
        </authorList>
    </citation>
    <scope>NUCLEOTIDE SEQUENCE [LARGE SCALE GENOMIC DNA]</scope>
    <source>
        <strain evidence="3 4">HDW17B</strain>
    </source>
</reference>